<dbReference type="EMBL" id="JBCNJP010000017">
    <property type="protein sequence ID" value="KAK9065423.1"/>
    <property type="molecule type" value="Genomic_DNA"/>
</dbReference>
<evidence type="ECO:0000256" key="11">
    <source>
        <dbReference type="ARBA" id="ARBA00022989"/>
    </source>
</evidence>
<keyword evidence="14" id="KW-0325">Glycoprotein</keyword>
<dbReference type="SUPFAM" id="SSF56112">
    <property type="entry name" value="Protein kinase-like (PK-like)"/>
    <property type="match status" value="1"/>
</dbReference>
<feature type="domain" description="Gnk2-homologous" evidence="20">
    <location>
        <begin position="140"/>
        <end position="247"/>
    </location>
</feature>
<keyword evidence="3" id="KW-0597">Phosphoprotein</keyword>
<dbReference type="GO" id="GO:0005886">
    <property type="term" value="C:plasma membrane"/>
    <property type="evidence" value="ECO:0007669"/>
    <property type="project" value="TreeGrafter"/>
</dbReference>
<evidence type="ECO:0000256" key="18">
    <source>
        <dbReference type="SAM" id="SignalP"/>
    </source>
</evidence>
<evidence type="ECO:0000313" key="21">
    <source>
        <dbReference type="EMBL" id="KAK9065423.1"/>
    </source>
</evidence>
<evidence type="ECO:0000256" key="8">
    <source>
        <dbReference type="ARBA" id="ARBA00022741"/>
    </source>
</evidence>
<evidence type="ECO:0000256" key="1">
    <source>
        <dbReference type="ARBA" id="ARBA00004167"/>
    </source>
</evidence>
<keyword evidence="10 15" id="KW-0067">ATP-binding</keyword>
<feature type="binding site" evidence="15">
    <location>
        <position position="386"/>
    </location>
    <ligand>
        <name>ATP</name>
        <dbReference type="ChEBI" id="CHEBI:30616"/>
    </ligand>
</feature>
<evidence type="ECO:0000256" key="5">
    <source>
        <dbReference type="ARBA" id="ARBA00022692"/>
    </source>
</evidence>
<keyword evidence="4" id="KW-0808">Transferase</keyword>
<keyword evidence="7" id="KW-0677">Repeat</keyword>
<dbReference type="PROSITE" id="PS00107">
    <property type="entry name" value="PROTEIN_KINASE_ATP"/>
    <property type="match status" value="1"/>
</dbReference>
<evidence type="ECO:0000256" key="14">
    <source>
        <dbReference type="ARBA" id="ARBA00023180"/>
    </source>
</evidence>
<keyword evidence="22" id="KW-1185">Reference proteome</keyword>
<feature type="domain" description="Gnk2-homologous" evidence="20">
    <location>
        <begin position="32"/>
        <end position="134"/>
    </location>
</feature>
<dbReference type="Gene3D" id="1.10.510.10">
    <property type="entry name" value="Transferase(Phosphotransferase) domain 1"/>
    <property type="match status" value="1"/>
</dbReference>
<dbReference type="FunFam" id="3.30.200.20:FF:000142">
    <property type="entry name" value="Cysteine-rich receptor-like protein kinase 10"/>
    <property type="match status" value="1"/>
</dbReference>
<keyword evidence="11 17" id="KW-1133">Transmembrane helix</keyword>
<dbReference type="InterPro" id="IPR017441">
    <property type="entry name" value="Protein_kinase_ATP_BS"/>
</dbReference>
<keyword evidence="13" id="KW-0675">Receptor</keyword>
<dbReference type="PROSITE" id="PS00108">
    <property type="entry name" value="PROTEIN_KINASE_ST"/>
    <property type="match status" value="1"/>
</dbReference>
<keyword evidence="6 18" id="KW-0732">Signal</keyword>
<organism evidence="21 22">
    <name type="scientific">Deinandra increscens subsp. villosa</name>
    <dbReference type="NCBI Taxonomy" id="3103831"/>
    <lineage>
        <taxon>Eukaryota</taxon>
        <taxon>Viridiplantae</taxon>
        <taxon>Streptophyta</taxon>
        <taxon>Embryophyta</taxon>
        <taxon>Tracheophyta</taxon>
        <taxon>Spermatophyta</taxon>
        <taxon>Magnoliopsida</taxon>
        <taxon>eudicotyledons</taxon>
        <taxon>Gunneridae</taxon>
        <taxon>Pentapetalae</taxon>
        <taxon>asterids</taxon>
        <taxon>campanulids</taxon>
        <taxon>Asterales</taxon>
        <taxon>Asteraceae</taxon>
        <taxon>Asteroideae</taxon>
        <taxon>Heliantheae alliance</taxon>
        <taxon>Madieae</taxon>
        <taxon>Madiinae</taxon>
        <taxon>Deinandra</taxon>
    </lineage>
</organism>
<feature type="chain" id="PRO_5042841946" evidence="18">
    <location>
        <begin position="30"/>
        <end position="683"/>
    </location>
</feature>
<evidence type="ECO:0000259" key="20">
    <source>
        <dbReference type="PROSITE" id="PS51473"/>
    </source>
</evidence>
<gene>
    <name evidence="21" type="ORF">SSX86_016806</name>
</gene>
<evidence type="ECO:0000256" key="9">
    <source>
        <dbReference type="ARBA" id="ARBA00022777"/>
    </source>
</evidence>
<evidence type="ECO:0000313" key="22">
    <source>
        <dbReference type="Proteomes" id="UP001408789"/>
    </source>
</evidence>
<dbReference type="InterPro" id="IPR000719">
    <property type="entry name" value="Prot_kinase_dom"/>
</dbReference>
<dbReference type="InterPro" id="IPR011009">
    <property type="entry name" value="Kinase-like_dom_sf"/>
</dbReference>
<evidence type="ECO:0000256" key="16">
    <source>
        <dbReference type="SAM" id="MobiDB-lite"/>
    </source>
</evidence>
<dbReference type="CDD" id="cd14066">
    <property type="entry name" value="STKc_IRAK"/>
    <property type="match status" value="1"/>
</dbReference>
<evidence type="ECO:0000256" key="15">
    <source>
        <dbReference type="PROSITE-ProRule" id="PRU10141"/>
    </source>
</evidence>
<feature type="compositionally biased region" description="Pro residues" evidence="16">
    <location>
        <begin position="256"/>
        <end position="273"/>
    </location>
</feature>
<evidence type="ECO:0000256" key="2">
    <source>
        <dbReference type="ARBA" id="ARBA00022527"/>
    </source>
</evidence>
<dbReference type="FunFam" id="3.30.430.20:FF:000002">
    <property type="entry name" value="Cysteine-rich receptor-like protein kinase 10"/>
    <property type="match status" value="1"/>
</dbReference>
<dbReference type="InterPro" id="IPR008271">
    <property type="entry name" value="Ser/Thr_kinase_AS"/>
</dbReference>
<evidence type="ECO:0000256" key="7">
    <source>
        <dbReference type="ARBA" id="ARBA00022737"/>
    </source>
</evidence>
<dbReference type="GO" id="GO:0005524">
    <property type="term" value="F:ATP binding"/>
    <property type="evidence" value="ECO:0007669"/>
    <property type="project" value="UniProtKB-UniRule"/>
</dbReference>
<dbReference type="FunFam" id="1.10.510.10:FF:000343">
    <property type="entry name" value="Cysteine-rich receptor-like protein kinase 28"/>
    <property type="match status" value="1"/>
</dbReference>
<evidence type="ECO:0000259" key="19">
    <source>
        <dbReference type="PROSITE" id="PS50011"/>
    </source>
</evidence>
<sequence>MYHLTRKLFFCLLSSISIYLINTTTTTLAQPPFLHHYCENAANYTQTSTYQRNLNATLTALPTTNNGFGFYNLTTTQGNDTVNSVALCRGDISPDACRSCVNDSIVNLRQICPNQKEATGYYDNCLLRYSNKFILGSTRISLYHFRQNRQNSTDVDEFNGYLRPLLTKLRGEAAAGGPLQKFAMGNTTGPGFSTIYGLVQCSPDLSEIQCSDCLENIINRIVLYFNGKVGGRILVPMCNFRYETYRFFNQSARVIRPPPPPPPPPSTPPPTPSIPGATTPPGIKNNTTQITIIITVVVIALVVIFVASLCIFMRLRKKKRQTTPPLTHENGHTETTNISTAESLQYDFITVKAATNNFSDENELGRGGFGTVYKGMLGNGNRIAVKRLARGSDQGDIEFKNEVLLVAKLQHRNLVRLLGFSIEGSERLLIYEFMPNASLDQFIFDPTKRTIFDWEKRYNIIKGIAKGLLYLHEDSRLRIIHRDMKASNVLLDEHMTPKIADFGMARLFKTEETQGDTSRIAGTYGYMAPEYAMYGQFSVKSDVFSYGVLLLEMITGQKNQYFQIGESLEHLLSFAWKSWRDGTPTNIIDPALKVGSGSMHDIIRSIHIALLCVQENVIDRPTMATIVLMLNSFSITLRVPAEPAFFIRSNTSPEMPLLHEYSSRSRSSQYSMNEVSISDFIPR</sequence>
<dbReference type="Gene3D" id="3.30.200.20">
    <property type="entry name" value="Phosphorylase Kinase, domain 1"/>
    <property type="match status" value="1"/>
</dbReference>
<dbReference type="InterPro" id="IPR002902">
    <property type="entry name" value="GNK2"/>
</dbReference>
<dbReference type="PROSITE" id="PS51473">
    <property type="entry name" value="GNK2"/>
    <property type="match status" value="2"/>
</dbReference>
<dbReference type="AlphaFoldDB" id="A0AAP0D672"/>
<dbReference type="CDD" id="cd23509">
    <property type="entry name" value="Gnk2-like"/>
    <property type="match status" value="2"/>
</dbReference>
<dbReference type="PANTHER" id="PTHR27002">
    <property type="entry name" value="RECEPTOR-LIKE SERINE/THREONINE-PROTEIN KINASE SD1-8"/>
    <property type="match status" value="1"/>
</dbReference>
<dbReference type="InterPro" id="IPR038408">
    <property type="entry name" value="GNK2_sf"/>
</dbReference>
<feature type="domain" description="Protein kinase" evidence="19">
    <location>
        <begin position="358"/>
        <end position="634"/>
    </location>
</feature>
<keyword evidence="5 17" id="KW-0812">Transmembrane</keyword>
<dbReference type="Pfam" id="PF07714">
    <property type="entry name" value="PK_Tyr_Ser-Thr"/>
    <property type="match status" value="1"/>
</dbReference>
<name>A0AAP0D672_9ASTR</name>
<dbReference type="InterPro" id="IPR001245">
    <property type="entry name" value="Ser-Thr/Tyr_kinase_cat_dom"/>
</dbReference>
<keyword evidence="12 17" id="KW-0472">Membrane</keyword>
<feature type="region of interest" description="Disordered" evidence="16">
    <location>
        <begin position="253"/>
        <end position="282"/>
    </location>
</feature>
<feature type="signal peptide" evidence="18">
    <location>
        <begin position="1"/>
        <end position="29"/>
    </location>
</feature>
<comment type="subcellular location">
    <subcellularLocation>
        <location evidence="1">Membrane</location>
        <topology evidence="1">Single-pass membrane protein</topology>
    </subcellularLocation>
</comment>
<dbReference type="Proteomes" id="UP001408789">
    <property type="component" value="Unassembled WGS sequence"/>
</dbReference>
<dbReference type="PROSITE" id="PS50011">
    <property type="entry name" value="PROTEIN_KINASE_DOM"/>
    <property type="match status" value="1"/>
</dbReference>
<dbReference type="Pfam" id="PF01657">
    <property type="entry name" value="Stress-antifung"/>
    <property type="match status" value="2"/>
</dbReference>
<feature type="transmembrane region" description="Helical" evidence="17">
    <location>
        <begin position="290"/>
        <end position="312"/>
    </location>
</feature>
<protein>
    <submittedName>
        <fullName evidence="21">Uncharacterized protein</fullName>
    </submittedName>
</protein>
<comment type="caution">
    <text evidence="21">The sequence shown here is derived from an EMBL/GenBank/DDBJ whole genome shotgun (WGS) entry which is preliminary data.</text>
</comment>
<evidence type="ECO:0000256" key="3">
    <source>
        <dbReference type="ARBA" id="ARBA00022553"/>
    </source>
</evidence>
<proteinExistence type="predicted"/>
<keyword evidence="2" id="KW-0723">Serine/threonine-protein kinase</keyword>
<dbReference type="SMART" id="SM00220">
    <property type="entry name" value="S_TKc"/>
    <property type="match status" value="1"/>
</dbReference>
<evidence type="ECO:0000256" key="13">
    <source>
        <dbReference type="ARBA" id="ARBA00023170"/>
    </source>
</evidence>
<evidence type="ECO:0000256" key="4">
    <source>
        <dbReference type="ARBA" id="ARBA00022679"/>
    </source>
</evidence>
<dbReference type="FunFam" id="3.30.430.20:FF:000003">
    <property type="entry name" value="Cysteine-rich RLK (RECEPTOR-like protein kinase) 10"/>
    <property type="match status" value="1"/>
</dbReference>
<evidence type="ECO:0000256" key="12">
    <source>
        <dbReference type="ARBA" id="ARBA00023136"/>
    </source>
</evidence>
<evidence type="ECO:0000256" key="17">
    <source>
        <dbReference type="SAM" id="Phobius"/>
    </source>
</evidence>
<dbReference type="GO" id="GO:0009737">
    <property type="term" value="P:response to abscisic acid"/>
    <property type="evidence" value="ECO:0007669"/>
    <property type="project" value="UniProtKB-ARBA"/>
</dbReference>
<keyword evidence="8 15" id="KW-0547">Nucleotide-binding</keyword>
<dbReference type="Gene3D" id="3.30.430.20">
    <property type="entry name" value="Gnk2 domain, C-X8-C-X2-C motif"/>
    <property type="match status" value="2"/>
</dbReference>
<accession>A0AAP0D672</accession>
<evidence type="ECO:0000256" key="10">
    <source>
        <dbReference type="ARBA" id="ARBA00022840"/>
    </source>
</evidence>
<reference evidence="21 22" key="1">
    <citation type="submission" date="2024-04" db="EMBL/GenBank/DDBJ databases">
        <title>The reference genome of an endangered Asteraceae, Deinandra increscens subsp. villosa, native to the Central Coast of California.</title>
        <authorList>
            <person name="Guilliams M."/>
            <person name="Hasenstab-Lehman K."/>
            <person name="Meyer R."/>
            <person name="Mcevoy S."/>
        </authorList>
    </citation>
    <scope>NUCLEOTIDE SEQUENCE [LARGE SCALE GENOMIC DNA]</scope>
    <source>
        <tissue evidence="21">Leaf</tissue>
    </source>
</reference>
<dbReference type="GO" id="GO:0004674">
    <property type="term" value="F:protein serine/threonine kinase activity"/>
    <property type="evidence" value="ECO:0007669"/>
    <property type="project" value="UniProtKB-KW"/>
</dbReference>
<keyword evidence="9" id="KW-0418">Kinase</keyword>
<dbReference type="PANTHER" id="PTHR27002:SF1073">
    <property type="entry name" value="CYSTEINE-RICH RECEPTOR-LIKE PROTEIN KINASE 29"/>
    <property type="match status" value="1"/>
</dbReference>
<evidence type="ECO:0000256" key="6">
    <source>
        <dbReference type="ARBA" id="ARBA00022729"/>
    </source>
</evidence>